<name>A0A2N9PDZ6_9FLAO</name>
<dbReference type="RefSeq" id="WP_105197005.1">
    <property type="nucleotide sequence ID" value="NZ_OLKH01000149.1"/>
</dbReference>
<gene>
    <name evidence="3" type="primary">tagE</name>
    <name evidence="3" type="ORF">FLACOL_02571</name>
</gene>
<organism evidence="3 4">
    <name type="scientific">Flavobacterium columnare</name>
    <dbReference type="NCBI Taxonomy" id="996"/>
    <lineage>
        <taxon>Bacteria</taxon>
        <taxon>Pseudomonadati</taxon>
        <taxon>Bacteroidota</taxon>
        <taxon>Flavobacteriia</taxon>
        <taxon>Flavobacteriales</taxon>
        <taxon>Flavobacteriaceae</taxon>
        <taxon>Flavobacterium</taxon>
    </lineage>
</organism>
<dbReference type="EMBL" id="OLKH01000149">
    <property type="protein sequence ID" value="SPE78555.1"/>
    <property type="molecule type" value="Genomic_DNA"/>
</dbReference>
<dbReference type="CDD" id="cd03811">
    <property type="entry name" value="GT4_GT28_WabH-like"/>
    <property type="match status" value="1"/>
</dbReference>
<dbReference type="AlphaFoldDB" id="A0A2N9PDZ6"/>
<proteinExistence type="predicted"/>
<sequence>MRIVQLIDSLEVGGAEKMAVSYANALSRSILFSGIITSRKEGLLRKKINEKVDYFFLERKSVLDIKALLKFYKYLKKNKINYIQAHGSSFFLALCVKMFLPNIKIIWHDHYGFRYKSTFFQNLPLILCSFFLDRIIVVNKLLLNWSLKNLFCKNVKYLPNFIDFSSENDFQLKLKGKEGKKIICLANLRPQKNHFMLIEVAKMIREEFADWTFHLVGKDFNDDYSKLLKEKIIDYKLEGNVFLYGSISNTFSVLKESQIGILTSISEGFPVALLEYGYHSLGVVVTDVGEIPFIINSNNGFCVKSNDHQSFFVALKSLIKDENLRREKGMILKEKINNEFDERKIISDFISFIYNGNTVD</sequence>
<reference evidence="3 4" key="1">
    <citation type="submission" date="2018-02" db="EMBL/GenBank/DDBJ databases">
        <authorList>
            <person name="Cohen D.B."/>
            <person name="Kent A.D."/>
        </authorList>
    </citation>
    <scope>NUCLEOTIDE SEQUENCE [LARGE SCALE GENOMIC DNA]</scope>
    <source>
        <strain evidence="3">CIP109753</strain>
    </source>
</reference>
<dbReference type="InterPro" id="IPR001296">
    <property type="entry name" value="Glyco_trans_1"/>
</dbReference>
<dbReference type="EC" id="2.4.1.52" evidence="3"/>
<dbReference type="InterPro" id="IPR028098">
    <property type="entry name" value="Glyco_trans_4-like_N"/>
</dbReference>
<dbReference type="Gene3D" id="3.40.50.2000">
    <property type="entry name" value="Glycogen Phosphorylase B"/>
    <property type="match status" value="2"/>
</dbReference>
<accession>A0A2N9PDZ6</accession>
<protein>
    <submittedName>
        <fullName evidence="3">Putative poly(Glycerol-phosphate) alpha-glucosyltransferase</fullName>
        <ecNumber evidence="3">2.4.1.52</ecNumber>
    </submittedName>
</protein>
<evidence type="ECO:0000259" key="1">
    <source>
        <dbReference type="Pfam" id="PF00534"/>
    </source>
</evidence>
<keyword evidence="3" id="KW-0328">Glycosyltransferase</keyword>
<feature type="domain" description="Glycosyl transferase family 1" evidence="1">
    <location>
        <begin position="167"/>
        <end position="327"/>
    </location>
</feature>
<dbReference type="Proteomes" id="UP000238180">
    <property type="component" value="Unassembled WGS sequence"/>
</dbReference>
<dbReference type="PANTHER" id="PTHR12526:SF630">
    <property type="entry name" value="GLYCOSYLTRANSFERASE"/>
    <property type="match status" value="1"/>
</dbReference>
<evidence type="ECO:0000259" key="2">
    <source>
        <dbReference type="Pfam" id="PF13439"/>
    </source>
</evidence>
<dbReference type="Pfam" id="PF13439">
    <property type="entry name" value="Glyco_transf_4"/>
    <property type="match status" value="1"/>
</dbReference>
<evidence type="ECO:0000313" key="3">
    <source>
        <dbReference type="EMBL" id="SPE78555.1"/>
    </source>
</evidence>
<dbReference type="SUPFAM" id="SSF53756">
    <property type="entry name" value="UDP-Glycosyltransferase/glycogen phosphorylase"/>
    <property type="match status" value="1"/>
</dbReference>
<feature type="domain" description="Glycosyltransferase subfamily 4-like N-terminal" evidence="2">
    <location>
        <begin position="12"/>
        <end position="164"/>
    </location>
</feature>
<dbReference type="Pfam" id="PF00534">
    <property type="entry name" value="Glycos_transf_1"/>
    <property type="match status" value="1"/>
</dbReference>
<evidence type="ECO:0000313" key="4">
    <source>
        <dbReference type="Proteomes" id="UP000238180"/>
    </source>
</evidence>
<dbReference type="PANTHER" id="PTHR12526">
    <property type="entry name" value="GLYCOSYLTRANSFERASE"/>
    <property type="match status" value="1"/>
</dbReference>
<dbReference type="GO" id="GO:0047265">
    <property type="term" value="F:poly(glycerol-phosphate) alpha-glucosyltransferase activity"/>
    <property type="evidence" value="ECO:0007669"/>
    <property type="project" value="UniProtKB-EC"/>
</dbReference>
<keyword evidence="3" id="KW-0808">Transferase</keyword>